<evidence type="ECO:0000313" key="3">
    <source>
        <dbReference type="Proteomes" id="UP000001058"/>
    </source>
</evidence>
<feature type="region of interest" description="Disordered" evidence="1">
    <location>
        <begin position="241"/>
        <end position="267"/>
    </location>
</feature>
<feature type="compositionally biased region" description="Low complexity" evidence="1">
    <location>
        <begin position="196"/>
        <end position="223"/>
    </location>
</feature>
<gene>
    <name evidence="2" type="ORF">VOLCADRAFT_107809</name>
</gene>
<feature type="region of interest" description="Disordered" evidence="1">
    <location>
        <begin position="194"/>
        <end position="223"/>
    </location>
</feature>
<feature type="compositionally biased region" description="Polar residues" evidence="1">
    <location>
        <begin position="257"/>
        <end position="267"/>
    </location>
</feature>
<evidence type="ECO:0000256" key="1">
    <source>
        <dbReference type="SAM" id="MobiDB-lite"/>
    </source>
</evidence>
<keyword evidence="3" id="KW-1185">Reference proteome</keyword>
<dbReference type="GeneID" id="9622886"/>
<dbReference type="KEGG" id="vcn:VOLCADRAFT_107809"/>
<dbReference type="EMBL" id="GL378400">
    <property type="protein sequence ID" value="EFJ41117.1"/>
    <property type="molecule type" value="Genomic_DNA"/>
</dbReference>
<evidence type="ECO:0000313" key="2">
    <source>
        <dbReference type="EMBL" id="EFJ41117.1"/>
    </source>
</evidence>
<reference evidence="2 3" key="1">
    <citation type="journal article" date="2010" name="Science">
        <title>Genomic analysis of organismal complexity in the multicellular green alga Volvox carteri.</title>
        <authorList>
            <person name="Prochnik S.E."/>
            <person name="Umen J."/>
            <person name="Nedelcu A.M."/>
            <person name="Hallmann A."/>
            <person name="Miller S.M."/>
            <person name="Nishii I."/>
            <person name="Ferris P."/>
            <person name="Kuo A."/>
            <person name="Mitros T."/>
            <person name="Fritz-Laylin L.K."/>
            <person name="Hellsten U."/>
            <person name="Chapman J."/>
            <person name="Simakov O."/>
            <person name="Rensing S.A."/>
            <person name="Terry A."/>
            <person name="Pangilinan J."/>
            <person name="Kapitonov V."/>
            <person name="Jurka J."/>
            <person name="Salamov A."/>
            <person name="Shapiro H."/>
            <person name="Schmutz J."/>
            <person name="Grimwood J."/>
            <person name="Lindquist E."/>
            <person name="Lucas S."/>
            <person name="Grigoriev I.V."/>
            <person name="Schmitt R."/>
            <person name="Kirk D."/>
            <person name="Rokhsar D.S."/>
        </authorList>
    </citation>
    <scope>NUCLEOTIDE SEQUENCE [LARGE SCALE GENOMIC DNA]</scope>
    <source>
        <strain evidence="3">f. Nagariensis / Eve</strain>
    </source>
</reference>
<dbReference type="AlphaFoldDB" id="D8UGL1"/>
<sequence>MPVRPSTAKDSPNAALRDVLLKFFADGPHLAALRYRICTNAIKIPLQAIVRGGPLQAPPSLPKEADLHAIVSAQVHDHLFVQTLVDQLPWDDSKRAAEFVTLLCSDLEDLDSRVRAAAFNSRKLGGMPSMTQVRREPSADLSAALSKAIAVQRAGDAGRAVSGGLTVPSSSTCLVVLLVDTAALRSAELRPWSAPTGSTSIVTHTSSSAATAGTGAGAGTPPAASATMLSSNYSAPAYSKLLKRSRGPKTKKDDAIGNSTPADMMQSSNRPMAMYCKKGMHSDIAGARRLKGHRLRFSLGCHDDYKEGRAT</sequence>
<dbReference type="Proteomes" id="UP000001058">
    <property type="component" value="Unassembled WGS sequence"/>
</dbReference>
<organism evidence="3">
    <name type="scientific">Volvox carteri f. nagariensis</name>
    <dbReference type="NCBI Taxonomy" id="3068"/>
    <lineage>
        <taxon>Eukaryota</taxon>
        <taxon>Viridiplantae</taxon>
        <taxon>Chlorophyta</taxon>
        <taxon>core chlorophytes</taxon>
        <taxon>Chlorophyceae</taxon>
        <taxon>CS clade</taxon>
        <taxon>Chlamydomonadales</taxon>
        <taxon>Volvocaceae</taxon>
        <taxon>Volvox</taxon>
    </lineage>
</organism>
<dbReference type="RefSeq" id="XP_002957789.1">
    <property type="nucleotide sequence ID" value="XM_002957743.1"/>
</dbReference>
<dbReference type="InParanoid" id="D8UGL1"/>
<accession>D8UGL1</accession>
<proteinExistence type="predicted"/>
<dbReference type="OrthoDB" id="4726597at2759"/>
<name>D8UGL1_VOLCA</name>
<protein>
    <submittedName>
        <fullName evidence="2">Uncharacterized protein</fullName>
    </submittedName>
</protein>